<sequence>MHFGSLAPSPSVPTAASLHRHCTKRVISLALSRLTPRPSLLHRPSRARDIVTHSSPALSDNAAHTTSPPESTQPPR</sequence>
<name>A0A9P6GQ18_9PLEO</name>
<evidence type="ECO:0000313" key="3">
    <source>
        <dbReference type="Proteomes" id="UP000756921"/>
    </source>
</evidence>
<gene>
    <name evidence="2" type="ORF">PMIN01_02365</name>
</gene>
<accession>A0A9P6GQ18</accession>
<evidence type="ECO:0000313" key="2">
    <source>
        <dbReference type="EMBL" id="KAF9739731.1"/>
    </source>
</evidence>
<dbReference type="Proteomes" id="UP000756921">
    <property type="component" value="Unassembled WGS sequence"/>
</dbReference>
<dbReference type="AlphaFoldDB" id="A0A9P6GQ18"/>
<feature type="compositionally biased region" description="Polar residues" evidence="1">
    <location>
        <begin position="52"/>
        <end position="70"/>
    </location>
</feature>
<feature type="region of interest" description="Disordered" evidence="1">
    <location>
        <begin position="35"/>
        <end position="76"/>
    </location>
</feature>
<comment type="caution">
    <text evidence="2">The sequence shown here is derived from an EMBL/GenBank/DDBJ whole genome shotgun (WGS) entry which is preliminary data.</text>
</comment>
<evidence type="ECO:0000256" key="1">
    <source>
        <dbReference type="SAM" id="MobiDB-lite"/>
    </source>
</evidence>
<dbReference type="EMBL" id="WJXW01000002">
    <property type="protein sequence ID" value="KAF9739731.1"/>
    <property type="molecule type" value="Genomic_DNA"/>
</dbReference>
<proteinExistence type="predicted"/>
<keyword evidence="3" id="KW-1185">Reference proteome</keyword>
<protein>
    <submittedName>
        <fullName evidence="2">Uncharacterized protein</fullName>
    </submittedName>
</protein>
<reference evidence="2" key="1">
    <citation type="journal article" date="2020" name="Mol. Plant Microbe Interact.">
        <title>Genome Sequence of the Biocontrol Agent Coniothyrium minitans strain Conio (IMI 134523).</title>
        <authorList>
            <person name="Patel D."/>
            <person name="Shittu T.A."/>
            <person name="Baroncelli R."/>
            <person name="Muthumeenakshi S."/>
            <person name="Osborne T.H."/>
            <person name="Janganan T.K."/>
            <person name="Sreenivasaprasad S."/>
        </authorList>
    </citation>
    <scope>NUCLEOTIDE SEQUENCE</scope>
    <source>
        <strain evidence="2">Conio</strain>
    </source>
</reference>
<organism evidence="2 3">
    <name type="scientific">Paraphaeosphaeria minitans</name>
    <dbReference type="NCBI Taxonomy" id="565426"/>
    <lineage>
        <taxon>Eukaryota</taxon>
        <taxon>Fungi</taxon>
        <taxon>Dikarya</taxon>
        <taxon>Ascomycota</taxon>
        <taxon>Pezizomycotina</taxon>
        <taxon>Dothideomycetes</taxon>
        <taxon>Pleosporomycetidae</taxon>
        <taxon>Pleosporales</taxon>
        <taxon>Massarineae</taxon>
        <taxon>Didymosphaeriaceae</taxon>
        <taxon>Paraphaeosphaeria</taxon>
    </lineage>
</organism>